<feature type="transmembrane region" description="Helical" evidence="1">
    <location>
        <begin position="76"/>
        <end position="98"/>
    </location>
</feature>
<reference evidence="2 3" key="1">
    <citation type="submission" date="2016-12" db="EMBL/GenBank/DDBJ databases">
        <title>Izhakiella australiana sp. nov. of genus Izhakiella isolated from Australian desert.</title>
        <authorList>
            <person name="Ji M."/>
        </authorList>
    </citation>
    <scope>NUCLEOTIDE SEQUENCE [LARGE SCALE GENOMIC DNA]</scope>
    <source>
        <strain evidence="2 3">D4N98</strain>
    </source>
</reference>
<dbReference type="AlphaFoldDB" id="A0A1S8YMK7"/>
<keyword evidence="1" id="KW-1133">Transmembrane helix</keyword>
<dbReference type="STRING" id="1926881.BTJ39_08110"/>
<keyword evidence="1" id="KW-0472">Membrane</keyword>
<keyword evidence="1" id="KW-0812">Transmembrane</keyword>
<comment type="caution">
    <text evidence="2">The sequence shown here is derived from an EMBL/GenBank/DDBJ whole genome shotgun (WGS) entry which is preliminary data.</text>
</comment>
<organism evidence="2 3">
    <name type="scientific">Izhakiella australiensis</name>
    <dbReference type="NCBI Taxonomy" id="1926881"/>
    <lineage>
        <taxon>Bacteria</taxon>
        <taxon>Pseudomonadati</taxon>
        <taxon>Pseudomonadota</taxon>
        <taxon>Gammaproteobacteria</taxon>
        <taxon>Enterobacterales</taxon>
        <taxon>Erwiniaceae</taxon>
        <taxon>Izhakiella</taxon>
    </lineage>
</organism>
<name>A0A1S8YMK7_9GAMM</name>
<proteinExistence type="predicted"/>
<accession>A0A1S8YMK7</accession>
<keyword evidence="3" id="KW-1185">Reference proteome</keyword>
<protein>
    <recommendedName>
        <fullName evidence="4">Copper resistance protein</fullName>
    </recommendedName>
</protein>
<sequence length="124" mass="13622">MQKQQRIARGFLFLACLLIVTCLVQRVAPPRLLFLPSAPQTATTQLTPGSQYQQQASASTSSCDLSHKSLSGALPLMAEAAISILLALFTLLALPLLLMTRLPPPPQIFPPRCRLHLEFCNLRE</sequence>
<dbReference type="EMBL" id="MRUL01000004">
    <property type="protein sequence ID" value="OON40369.1"/>
    <property type="molecule type" value="Genomic_DNA"/>
</dbReference>
<evidence type="ECO:0000256" key="1">
    <source>
        <dbReference type="SAM" id="Phobius"/>
    </source>
</evidence>
<gene>
    <name evidence="2" type="ORF">BTJ39_08110</name>
</gene>
<evidence type="ECO:0000313" key="3">
    <source>
        <dbReference type="Proteomes" id="UP000190667"/>
    </source>
</evidence>
<dbReference type="RefSeq" id="WP_078002179.1">
    <property type="nucleotide sequence ID" value="NZ_MRUL01000004.1"/>
</dbReference>
<evidence type="ECO:0000313" key="2">
    <source>
        <dbReference type="EMBL" id="OON40369.1"/>
    </source>
</evidence>
<dbReference type="OrthoDB" id="6556404at2"/>
<evidence type="ECO:0008006" key="4">
    <source>
        <dbReference type="Google" id="ProtNLM"/>
    </source>
</evidence>
<dbReference type="Proteomes" id="UP000190667">
    <property type="component" value="Unassembled WGS sequence"/>
</dbReference>